<feature type="transmembrane region" description="Helical" evidence="1">
    <location>
        <begin position="103"/>
        <end position="121"/>
    </location>
</feature>
<feature type="transmembrane region" description="Helical" evidence="1">
    <location>
        <begin position="344"/>
        <end position="366"/>
    </location>
</feature>
<accession>A0A7X1SRG9</accession>
<evidence type="ECO:0000313" key="3">
    <source>
        <dbReference type="EMBL" id="MQR99857.1"/>
    </source>
</evidence>
<feature type="transmembrane region" description="Helical" evidence="1">
    <location>
        <begin position="246"/>
        <end position="265"/>
    </location>
</feature>
<dbReference type="InterPro" id="IPR050879">
    <property type="entry name" value="Acyltransferase_3"/>
</dbReference>
<keyword evidence="1" id="KW-0472">Membrane</keyword>
<reference evidence="3 4" key="1">
    <citation type="submission" date="2019-10" db="EMBL/GenBank/DDBJ databases">
        <title>Gluconobacter aidae sp. nov., a novel species of acetic acid bacteria isolated in Thailand.</title>
        <authorList>
            <person name="Yukphan P."/>
            <person name="Charoenyingcharoen P."/>
            <person name="Malimas S."/>
            <person name="Muramatsu Y."/>
            <person name="Nakagawa Y."/>
            <person name="Tanasupawat S."/>
            <person name="Yamada Y."/>
        </authorList>
    </citation>
    <scope>NUCLEOTIDE SEQUENCE [LARGE SCALE GENOMIC DNA]</scope>
    <source>
        <strain evidence="3 4">AC10</strain>
    </source>
</reference>
<feature type="transmembrane region" description="Helical" evidence="1">
    <location>
        <begin position="312"/>
        <end position="332"/>
    </location>
</feature>
<feature type="domain" description="Acyltransferase 3" evidence="2">
    <location>
        <begin position="28"/>
        <end position="358"/>
    </location>
</feature>
<feature type="transmembrane region" description="Helical" evidence="1">
    <location>
        <begin position="166"/>
        <end position="184"/>
    </location>
</feature>
<protein>
    <submittedName>
        <fullName evidence="3">Acyltransferase family protein</fullName>
    </submittedName>
</protein>
<dbReference type="InterPro" id="IPR002656">
    <property type="entry name" value="Acyl_transf_3_dom"/>
</dbReference>
<dbReference type="PANTHER" id="PTHR23028:SF131">
    <property type="entry name" value="BLR2367 PROTEIN"/>
    <property type="match status" value="1"/>
</dbReference>
<proteinExistence type="predicted"/>
<feature type="transmembrane region" description="Helical" evidence="1">
    <location>
        <begin position="35"/>
        <end position="56"/>
    </location>
</feature>
<feature type="transmembrane region" description="Helical" evidence="1">
    <location>
        <begin position="216"/>
        <end position="234"/>
    </location>
</feature>
<dbReference type="GO" id="GO:0016020">
    <property type="term" value="C:membrane"/>
    <property type="evidence" value="ECO:0007669"/>
    <property type="project" value="TreeGrafter"/>
</dbReference>
<dbReference type="RefSeq" id="WP_153431504.1">
    <property type="nucleotide sequence ID" value="NZ_WIPH01000035.1"/>
</dbReference>
<evidence type="ECO:0000256" key="1">
    <source>
        <dbReference type="SAM" id="Phobius"/>
    </source>
</evidence>
<feature type="transmembrane region" description="Helical" evidence="1">
    <location>
        <begin position="191"/>
        <end position="210"/>
    </location>
</feature>
<dbReference type="GO" id="GO:0016747">
    <property type="term" value="F:acyltransferase activity, transferring groups other than amino-acyl groups"/>
    <property type="evidence" value="ECO:0007669"/>
    <property type="project" value="InterPro"/>
</dbReference>
<dbReference type="Proteomes" id="UP000432209">
    <property type="component" value="Unassembled WGS sequence"/>
</dbReference>
<name>A0A7X1SRG9_9PROT</name>
<keyword evidence="3" id="KW-0012">Acyltransferase</keyword>
<feature type="transmembrane region" description="Helical" evidence="1">
    <location>
        <begin position="62"/>
        <end position="82"/>
    </location>
</feature>
<gene>
    <name evidence="3" type="ORF">GFJ39_11765</name>
</gene>
<evidence type="ECO:0000259" key="2">
    <source>
        <dbReference type="Pfam" id="PF01757"/>
    </source>
</evidence>
<feature type="transmembrane region" description="Helical" evidence="1">
    <location>
        <begin position="271"/>
        <end position="292"/>
    </location>
</feature>
<keyword evidence="1" id="KW-0812">Transmembrane</keyword>
<sequence>MSKKAAPVSYTIDRSFRVTKSFDNHISSLQSLRGIASLVVLLRHYVLCFPVSSSFWLTLEGIFLNSHAAVVVFFVLSGFVLSPSFFKKPAGIKEIAGFYTRRIFRILPLLMVVTTLSLIYVKSHFSERNVPFLNAWFQGLLNHDMPLSGFTISKCFLGLNSALVPQNWTIACEIMVAIVLPLFIKACSGRVWMAVLTAASFTGLSFLMIGGSGKTLPIFYAIDFIIGIITFRVLKSHKKTYPDVFFYLAVIGLLGAREVLGILTHRGEIPFHDPLCSLIEALFSAIIIYGLATKNHMSRILSCRGLSQIGDISFGIYLFHFLVIVVVARLMAPLLLSRPLSVQMSGMLIPVLIISFISAYFCFHFIEMPANRLGRTLQKYIQ</sequence>
<dbReference type="AlphaFoldDB" id="A0A7X1SRG9"/>
<keyword evidence="4" id="KW-1185">Reference proteome</keyword>
<dbReference type="GO" id="GO:0000271">
    <property type="term" value="P:polysaccharide biosynthetic process"/>
    <property type="evidence" value="ECO:0007669"/>
    <property type="project" value="TreeGrafter"/>
</dbReference>
<comment type="caution">
    <text evidence="3">The sequence shown here is derived from an EMBL/GenBank/DDBJ whole genome shotgun (WGS) entry which is preliminary data.</text>
</comment>
<keyword evidence="1" id="KW-1133">Transmembrane helix</keyword>
<dbReference type="Pfam" id="PF01757">
    <property type="entry name" value="Acyl_transf_3"/>
    <property type="match status" value="1"/>
</dbReference>
<evidence type="ECO:0000313" key="4">
    <source>
        <dbReference type="Proteomes" id="UP000432209"/>
    </source>
</evidence>
<dbReference type="PANTHER" id="PTHR23028">
    <property type="entry name" value="ACETYLTRANSFERASE"/>
    <property type="match status" value="1"/>
</dbReference>
<keyword evidence="3" id="KW-0808">Transferase</keyword>
<organism evidence="3 4">
    <name type="scientific">Gluconobacter aidae</name>
    <dbReference type="NCBI Taxonomy" id="2662454"/>
    <lineage>
        <taxon>Bacteria</taxon>
        <taxon>Pseudomonadati</taxon>
        <taxon>Pseudomonadota</taxon>
        <taxon>Alphaproteobacteria</taxon>
        <taxon>Acetobacterales</taxon>
        <taxon>Acetobacteraceae</taxon>
        <taxon>Gluconobacter</taxon>
    </lineage>
</organism>
<dbReference type="EMBL" id="WIPH01000035">
    <property type="protein sequence ID" value="MQR99857.1"/>
    <property type="molecule type" value="Genomic_DNA"/>
</dbReference>